<organism evidence="5 6">
    <name type="scientific">Proteus cibi</name>
    <dbReference type="NCBI Taxonomy" id="2050966"/>
    <lineage>
        <taxon>Bacteria</taxon>
        <taxon>Pseudomonadati</taxon>
        <taxon>Pseudomonadota</taxon>
        <taxon>Gammaproteobacteria</taxon>
        <taxon>Enterobacterales</taxon>
        <taxon>Morganellaceae</taxon>
        <taxon>Proteus</taxon>
    </lineage>
</organism>
<comment type="caution">
    <text evidence="5">The sequence shown here is derived from an EMBL/GenBank/DDBJ whole genome shotgun (WGS) entry which is preliminary data.</text>
</comment>
<dbReference type="Pfam" id="PF04717">
    <property type="entry name" value="Phage_base_V"/>
    <property type="match status" value="1"/>
</dbReference>
<dbReference type="NCBIfam" id="TIGR01646">
    <property type="entry name" value="vgr_GE"/>
    <property type="match status" value="1"/>
</dbReference>
<dbReference type="InterPro" id="IPR017847">
    <property type="entry name" value="T6SS_RhsGE_Vgr_subset"/>
</dbReference>
<dbReference type="SUPFAM" id="SSF69279">
    <property type="entry name" value="Phage tail proteins"/>
    <property type="match status" value="2"/>
</dbReference>
<dbReference type="InterPro" id="IPR037026">
    <property type="entry name" value="Vgr_OB-fold_dom_sf"/>
</dbReference>
<dbReference type="Proteomes" id="UP001332939">
    <property type="component" value="Unassembled WGS sequence"/>
</dbReference>
<feature type="domain" description="Putative type VI secretion system Rhs element associated Vgr" evidence="4">
    <location>
        <begin position="501"/>
        <end position="602"/>
    </location>
</feature>
<reference evidence="5 6" key="1">
    <citation type="submission" date="2022-05" db="EMBL/GenBank/DDBJ databases">
        <title>Whole genome sequences of Escherichia coli of fish isolates collected from Assam, India.</title>
        <authorList>
            <person name="Sudha S."/>
            <person name="Muneeb K.H."/>
            <person name="Rakshit O."/>
            <person name="Mendem S.K."/>
            <person name="Raisen C."/>
            <person name="Holmes M.A."/>
            <person name="Shome B.R."/>
            <person name="Sivaraman G.K."/>
        </authorList>
    </citation>
    <scope>NUCLEOTIDE SEQUENCE [LARGE SCALE GENOMIC DNA]</scope>
    <source>
        <strain evidence="5 6">278</strain>
    </source>
</reference>
<dbReference type="Gene3D" id="2.40.50.230">
    <property type="entry name" value="Gp5 N-terminal domain"/>
    <property type="match status" value="1"/>
</dbReference>
<dbReference type="Pfam" id="PF13296">
    <property type="entry name" value="T6SS_Vgr"/>
    <property type="match status" value="1"/>
</dbReference>
<dbReference type="InterPro" id="IPR018769">
    <property type="entry name" value="VgrG2_DUF2345"/>
</dbReference>
<dbReference type="Gene3D" id="2.30.110.50">
    <property type="match status" value="1"/>
</dbReference>
<dbReference type="InterPro" id="IPR006531">
    <property type="entry name" value="Gp5/Vgr_OB"/>
</dbReference>
<proteinExistence type="inferred from homology"/>
<evidence type="ECO:0000313" key="6">
    <source>
        <dbReference type="Proteomes" id="UP001332939"/>
    </source>
</evidence>
<accession>A0ABU6EHN9</accession>
<comment type="similarity">
    <text evidence="1">Belongs to the VgrG protein family.</text>
</comment>
<dbReference type="Gene3D" id="4.10.220.110">
    <property type="match status" value="1"/>
</dbReference>
<evidence type="ECO:0000259" key="2">
    <source>
        <dbReference type="Pfam" id="PF04717"/>
    </source>
</evidence>
<name>A0ABU6EHN9_9GAMM</name>
<feature type="domain" description="Gp5/Type VI secretion system Vgr protein OB-fold" evidence="2">
    <location>
        <begin position="440"/>
        <end position="481"/>
    </location>
</feature>
<sequence>MSIIDLVKNTLIGQNRYHLNVQGCDVLFDVEHFTGREAISDTYHYQITFTCQAQDLQPQQLLRRSATLSFTPPINSMVDLIDQEPITKQVHGVVTQFRRLSGSKDEARYQLVIEPVFALLRHQIRSHRFFLNQSVPDVVSQILREHNFKDWEFEFTLKNEYPKREQINQYNESDRQFIERLLSEVGIFYSFYLQDQTQTEVIRFADRQSAYTFDKTLPLNSPSGMNDNHQESVWGLSLHHQVVEQNVLTKDYNHRQAQDTLISAVTDMTRGEGEEIHYGEVYHYQARHLSRGDKLNPEAETANFWARLDHERFLTRQTRLKGESNADSLSPLQVLSITDNAIPSSLPSVFQSPILITRLRFSGGREKALQVRFNAIPYSETLCWRPAVKPRPIITGTLTARITSAKDNDIYAHQNEDGFYWVKFDADRDEKPMGYESMPVRLAKPYAGDTYGMHFPLIQGTEVAIAFHEGDPDRPYIAHALHDSRHPDHVTDRNNTRNVIRTPANNKLRMEDKRGEEHIKLSTEYGGKSQLNLGHIVDANRDKRGEGFELRTDSWGAIRAGKGLFISADNQAKAGGEVLAMEEAIEQLEQALSLARNLQKAAITSHASSNDLESQSSLNTTLKHLSSAGMLLHAPKGIGILSPKAIMLSSGVESIGIISGHNTDISAENSITATASETISLFARKSGMKLFAGQRKLELQAQDDELNAIALSNILLSSEQGKVLIKAEQELTLTCGDAYITLKNGNIELGCPKNILLRSSNVQKMGASSLSTPINELPRGFSGEYVLTSEQTGEPLPFTSYKITTEEGEEYNGVSDKDGKTLTIYTSYPNSLEIEFPDTIHDEQFKATNISTGAPIPNYPYYMTSNNGKILFGYTNSEGLTERFETGVESDIKILWGDEALEKIELGETNAE</sequence>
<evidence type="ECO:0000259" key="4">
    <source>
        <dbReference type="Pfam" id="PF13296"/>
    </source>
</evidence>
<dbReference type="Pfam" id="PF10106">
    <property type="entry name" value="DUF2345"/>
    <property type="match status" value="1"/>
</dbReference>
<dbReference type="InterPro" id="IPR028244">
    <property type="entry name" value="T6SS_Rhs_Vgr_dom"/>
</dbReference>
<evidence type="ECO:0000256" key="1">
    <source>
        <dbReference type="ARBA" id="ARBA00005558"/>
    </source>
</evidence>
<evidence type="ECO:0000259" key="3">
    <source>
        <dbReference type="Pfam" id="PF10106"/>
    </source>
</evidence>
<dbReference type="Gene3D" id="3.55.50.10">
    <property type="entry name" value="Baseplate protein-like domains"/>
    <property type="match status" value="1"/>
</dbReference>
<feature type="domain" description="DUF2345" evidence="3">
    <location>
        <begin position="619"/>
        <end position="767"/>
    </location>
</feature>
<dbReference type="EMBL" id="JAMZOO010000007">
    <property type="protein sequence ID" value="MEB6858592.1"/>
    <property type="molecule type" value="Genomic_DNA"/>
</dbReference>
<dbReference type="Pfam" id="PF05954">
    <property type="entry name" value="Phage_GPD"/>
    <property type="match status" value="1"/>
</dbReference>
<dbReference type="RefSeq" id="WP_325935544.1">
    <property type="nucleotide sequence ID" value="NZ_JAMZOO010000007.1"/>
</dbReference>
<dbReference type="InterPro" id="IPR006533">
    <property type="entry name" value="T6SS_Vgr_RhsGE"/>
</dbReference>
<keyword evidence="6" id="KW-1185">Reference proteome</keyword>
<protein>
    <submittedName>
        <fullName evidence="5">Type VI secretion system tip protein VgrG</fullName>
    </submittedName>
</protein>
<evidence type="ECO:0000313" key="5">
    <source>
        <dbReference type="EMBL" id="MEB6858592.1"/>
    </source>
</evidence>
<dbReference type="NCBIfam" id="TIGR03361">
    <property type="entry name" value="VI_Rhs_Vgr"/>
    <property type="match status" value="1"/>
</dbReference>
<gene>
    <name evidence="5" type="primary">vgrG</name>
    <name evidence="5" type="ORF">NA736_16390</name>
</gene>
<dbReference type="SUPFAM" id="SSF69255">
    <property type="entry name" value="gp5 N-terminal domain-like"/>
    <property type="match status" value="1"/>
</dbReference>